<keyword evidence="1" id="KW-0732">Signal</keyword>
<feature type="signal peptide" evidence="1">
    <location>
        <begin position="1"/>
        <end position="20"/>
    </location>
</feature>
<proteinExistence type="predicted"/>
<accession>A0A226DSW8</accession>
<name>A0A226DSW8_FOLCA</name>
<dbReference type="AlphaFoldDB" id="A0A226DSW8"/>
<keyword evidence="3" id="KW-1185">Reference proteome</keyword>
<dbReference type="EMBL" id="LNIX01000013">
    <property type="protein sequence ID" value="OXA47306.1"/>
    <property type="molecule type" value="Genomic_DNA"/>
</dbReference>
<gene>
    <name evidence="2" type="ORF">Fcan01_17572</name>
</gene>
<evidence type="ECO:0000313" key="2">
    <source>
        <dbReference type="EMBL" id="OXA47306.1"/>
    </source>
</evidence>
<evidence type="ECO:0000256" key="1">
    <source>
        <dbReference type="SAM" id="SignalP"/>
    </source>
</evidence>
<feature type="chain" id="PRO_5012511074" evidence="1">
    <location>
        <begin position="21"/>
        <end position="238"/>
    </location>
</feature>
<sequence length="238" mass="26778">MPSIHTYCLIALQLLCRANSEYLNFPLKTKPIFTSVSPSCAVISNGIGSPILAIFSNQGSPLVTSDNSNVSAFSGWHWTCRKFTCCAIILVNGTTIFPANVRSGNKKRLKSVPTWLSKSSIGIWNYLVPKFVQEHHLIIITKNRPDATILQSASNYRGTYLASTWFFRVYQDEATLRNVFYLCKGCDSSEKKFVVVEVQVQNYFAKFLPLANKLDILEQLIIRGGIFVKLNFYGEELT</sequence>
<protein>
    <submittedName>
        <fullName evidence="2">Uncharacterized protein</fullName>
    </submittedName>
</protein>
<comment type="caution">
    <text evidence="2">The sequence shown here is derived from an EMBL/GenBank/DDBJ whole genome shotgun (WGS) entry which is preliminary data.</text>
</comment>
<reference evidence="2 3" key="1">
    <citation type="submission" date="2015-12" db="EMBL/GenBank/DDBJ databases">
        <title>The genome of Folsomia candida.</title>
        <authorList>
            <person name="Faddeeva A."/>
            <person name="Derks M.F."/>
            <person name="Anvar Y."/>
            <person name="Smit S."/>
            <person name="Van Straalen N."/>
            <person name="Roelofs D."/>
        </authorList>
    </citation>
    <scope>NUCLEOTIDE SEQUENCE [LARGE SCALE GENOMIC DNA]</scope>
    <source>
        <strain evidence="2 3">VU population</strain>
        <tissue evidence="2">Whole body</tissue>
    </source>
</reference>
<dbReference type="Proteomes" id="UP000198287">
    <property type="component" value="Unassembled WGS sequence"/>
</dbReference>
<evidence type="ECO:0000313" key="3">
    <source>
        <dbReference type="Proteomes" id="UP000198287"/>
    </source>
</evidence>
<organism evidence="2 3">
    <name type="scientific">Folsomia candida</name>
    <name type="common">Springtail</name>
    <dbReference type="NCBI Taxonomy" id="158441"/>
    <lineage>
        <taxon>Eukaryota</taxon>
        <taxon>Metazoa</taxon>
        <taxon>Ecdysozoa</taxon>
        <taxon>Arthropoda</taxon>
        <taxon>Hexapoda</taxon>
        <taxon>Collembola</taxon>
        <taxon>Entomobryomorpha</taxon>
        <taxon>Isotomoidea</taxon>
        <taxon>Isotomidae</taxon>
        <taxon>Proisotominae</taxon>
        <taxon>Folsomia</taxon>
    </lineage>
</organism>